<keyword evidence="9" id="KW-0378">Hydrolase</keyword>
<feature type="signal peptide" evidence="4">
    <location>
        <begin position="1"/>
        <end position="28"/>
    </location>
</feature>
<evidence type="ECO:0000259" key="7">
    <source>
        <dbReference type="Pfam" id="PF21307"/>
    </source>
</evidence>
<sequence>MRRRLKKLIGITTAAAMAVSLVPTTVFAEEPVAAIAEETAKNDNLLRVWYDEPATDWQTQSLAIGNGYMGSLVFGGINKDKIHINEKTVWEGGPTSYNGYSYGTTNKTETDADLQKIKDDLNAIREKLDDKSEYVFGFNEDSYEASGTNTKGEAMDWLNKLMGDLVGYSAPKDYADLYISNNQDSSKVSNYVRDLDMRTALATVNYDYEGVHYTREYFDSYPDNVMAVRLSADQKGKINFDTNLQSLIGGRTHKSTVDGDTITMRDALGGNGLNIEAQLKVINEGGSLSSNTNGSNPSITVSDADAVTLIFACGTDYKMELPSFRGEDPHDAVTARINAAAKKGYKALKEDHVADHDALFSRMELGFNEEVPTIPTDELIKKYRNMVDNNGGEVPTESEQRALEVICYQFGRYLTIAGSREGALPTNLQGVWGEGYFQWGGDYHFNINVQMNYWPTLASNLAECQTAYNDYLNVLKEAGRYAAAAAFGIKSDEGEENGWLVGCFSTPYMFSALGQKNNAAGWNPIGSAWALLNAYEYYLYTEDTDYLKNELYPSLKEVANFWNEALYWSEYQQRYVSAPSYSPENGPIVNGASYDQQFIWQHFENTIQAAETLGVDADLVAEWKEKQSKLDPVLVGDDGQVKEWYEETHFGKAQAGDLGEIDIPQWRQSLGAQSGGVQPPHRHLSHLMALYPCNMISKDNPEFMDAAIVSLNERGLDATGWSKAHKLNLWARTGHSKEAFQIVQSAVGGGNSGFLTNLLSSHGGGANYKGYPIFQIDGNFGYTAGVNEMLLQSQLGYVQFLPTIPEQWNTGHVEGIVARGNFEIDMNWSEGKADRFEIASRNGNTFTGEYENIAAYTVKKSDGTKVETTVLSDNKISFPTEAGETYTIDFNSTPEKLQGVIDQAKDLLDKMGGKVLDVQKAHLVELIQAAEKVVEEEKSDEYYDNTQILLKAIKVGEAAIELRDSCSEAEEVYEGRDVNEDWASYVNTAADLDNQLDAAVELLKDTECTVTELNLMKKSVDEAKDALLGIWDKLIVTIKPTDKEMLGAEDKVTISSEFDDLQIRYTIDGNEPTWFSEEYTEPFAMTRSKETVKAALFLGRRQMSKVFTAEYISKEALNVEDSIEKTYKSVTDNGTSGDSEGLAGALDGKHNGTAWQLQNIPAELELQFAEPVEVNAAEVALDYYYPDYMDIKDMDIEYWNGNEWIAAVKGASIGGQSRVFLFDSFKSDKVKLRINKAWLYDYYHSYGWYTSIDAFRLFNLNDVITTDKSSLDMVISVAQKNIDDGEVDAAIESVRESFTAVFNYAKDVSANVQSSQEVIDNTTIALIEEIQKLGFKAGDKTQLQSHYNLYSALNLDLYIDGEEKDAFVEALENAKAVIEDGDAMEADVVAADQKLVDAAEALVKKGDKTSLQKLVDSTADYKKENYLSAGWNTFEVALDAAKKVLADESATQEDVDKAKEVLTSAMTALRYKADKSVLEEIIGKAKAMDLTGYSAENVALFNAALAKAEAVMANEELSVYEQPIVDAAVLDLQNAMKALNDEKENASKPSDPSKPSNPSKPGSGNGNGATGSDKNNGSGSDGKHQATTAGKQNGGNTVNGTNGKATKTGDVTPIIPAAAGVILSMAAIVVVLKKRKR</sequence>
<organism evidence="9 10">
    <name type="scientific">[Ruminococcus] torques</name>
    <dbReference type="NCBI Taxonomy" id="33039"/>
    <lineage>
        <taxon>Bacteria</taxon>
        <taxon>Bacillati</taxon>
        <taxon>Bacillota</taxon>
        <taxon>Clostridia</taxon>
        <taxon>Lachnospirales</taxon>
        <taxon>Lachnospiraceae</taxon>
        <taxon>Mediterraneibacter</taxon>
    </lineage>
</organism>
<evidence type="ECO:0000256" key="4">
    <source>
        <dbReference type="SAM" id="SignalP"/>
    </source>
</evidence>
<dbReference type="Proteomes" id="UP000363661">
    <property type="component" value="Unassembled WGS sequence"/>
</dbReference>
<feature type="chain" id="PRO_5021769639" evidence="4">
    <location>
        <begin position="29"/>
        <end position="1637"/>
    </location>
</feature>
<dbReference type="Gene3D" id="2.70.98.50">
    <property type="entry name" value="putative glycoside hydrolase family protein from bacillus halodurans"/>
    <property type="match status" value="1"/>
</dbReference>
<dbReference type="InterPro" id="IPR049053">
    <property type="entry name" value="AFCA-like_C"/>
</dbReference>
<dbReference type="Pfam" id="PF13290">
    <property type="entry name" value="CHB_HEX_C_1"/>
    <property type="match status" value="1"/>
</dbReference>
<dbReference type="InterPro" id="IPR027414">
    <property type="entry name" value="GH95_N_dom"/>
</dbReference>
<dbReference type="Pfam" id="PF07554">
    <property type="entry name" value="FIVAR"/>
    <property type="match status" value="3"/>
</dbReference>
<evidence type="ECO:0000259" key="8">
    <source>
        <dbReference type="Pfam" id="PF22124"/>
    </source>
</evidence>
<keyword evidence="4" id="KW-0732">Signal</keyword>
<dbReference type="Gene3D" id="1.20.1270.90">
    <property type="entry name" value="AF1782-like"/>
    <property type="match status" value="1"/>
</dbReference>
<protein>
    <submittedName>
        <fullName evidence="9">Beta-L-arabinobiosidase</fullName>
        <ecNumber evidence="9">3.2.1.187</ecNumber>
    </submittedName>
</protein>
<keyword evidence="1" id="KW-0175">Coiled coil</keyword>
<name>A0A564SCH1_9FIRM</name>
<dbReference type="Pfam" id="PF21307">
    <property type="entry name" value="Glyco_hydro_95_C"/>
    <property type="match status" value="1"/>
</dbReference>
<feature type="region of interest" description="Disordered" evidence="2">
    <location>
        <begin position="1541"/>
        <end position="1610"/>
    </location>
</feature>
<feature type="domain" description="Alpha fucosidase A-like C-terminal" evidence="7">
    <location>
        <begin position="792"/>
        <end position="888"/>
    </location>
</feature>
<accession>A0A564SCH1</accession>
<keyword evidence="3" id="KW-0472">Membrane</keyword>
<keyword evidence="9" id="KW-0326">Glycosidase</keyword>
<dbReference type="PANTHER" id="PTHR31084">
    <property type="entry name" value="ALPHA-L-FUCOSIDASE 2"/>
    <property type="match status" value="1"/>
</dbReference>
<evidence type="ECO:0000259" key="5">
    <source>
        <dbReference type="Pfam" id="PF13290"/>
    </source>
</evidence>
<gene>
    <name evidence="9" type="primary">hypBA2_1</name>
    <name evidence="9" type="ORF">RTSSTS7063_00164</name>
</gene>
<dbReference type="EMBL" id="CABHNA010000019">
    <property type="protein sequence ID" value="VUW92769.1"/>
    <property type="molecule type" value="Genomic_DNA"/>
</dbReference>
<feature type="transmembrane region" description="Helical" evidence="3">
    <location>
        <begin position="1614"/>
        <end position="1632"/>
    </location>
</feature>
<dbReference type="Pfam" id="PF14498">
    <property type="entry name" value="Glyco_hyd_65N_2"/>
    <property type="match status" value="1"/>
</dbReference>
<dbReference type="InterPro" id="IPR008928">
    <property type="entry name" value="6-hairpin_glycosidase_sf"/>
</dbReference>
<feature type="compositionally biased region" description="Low complexity" evidence="2">
    <location>
        <begin position="1590"/>
        <end position="1609"/>
    </location>
</feature>
<keyword evidence="10" id="KW-1185">Reference proteome</keyword>
<dbReference type="PANTHER" id="PTHR31084:SF19">
    <property type="entry name" value="GLYCOSYL HYDROLASE FAMILY 95 N-TERMINAL DOMAIN-CONTAINING PROTEIN"/>
    <property type="match status" value="1"/>
</dbReference>
<dbReference type="GO" id="GO:0004560">
    <property type="term" value="F:alpha-L-fucosidase activity"/>
    <property type="evidence" value="ECO:0007669"/>
    <property type="project" value="TreeGrafter"/>
</dbReference>
<dbReference type="SUPFAM" id="SSF48208">
    <property type="entry name" value="Six-hairpin glycosidases"/>
    <property type="match status" value="1"/>
</dbReference>
<dbReference type="GO" id="GO:0005975">
    <property type="term" value="P:carbohydrate metabolic process"/>
    <property type="evidence" value="ECO:0007669"/>
    <property type="project" value="InterPro"/>
</dbReference>
<evidence type="ECO:0000313" key="9">
    <source>
        <dbReference type="EMBL" id="VUW92769.1"/>
    </source>
</evidence>
<dbReference type="Pfam" id="PF22124">
    <property type="entry name" value="Glyco_hydro_95_cat"/>
    <property type="match status" value="1"/>
</dbReference>
<keyword evidence="3" id="KW-0812">Transmembrane</keyword>
<dbReference type="Gene3D" id="1.50.10.10">
    <property type="match status" value="1"/>
</dbReference>
<dbReference type="Gene3D" id="1.20.1270.70">
    <property type="entry name" value="Designed single chain three-helix bundle"/>
    <property type="match status" value="1"/>
</dbReference>
<evidence type="ECO:0000313" key="10">
    <source>
        <dbReference type="Proteomes" id="UP000363661"/>
    </source>
</evidence>
<feature type="domain" description="Glycosyl hydrolase family 95 catalytic" evidence="8">
    <location>
        <begin position="344"/>
        <end position="790"/>
    </location>
</feature>
<dbReference type="RefSeq" id="WP_144366231.1">
    <property type="nucleotide sequence ID" value="NZ_CABHNA010000019.1"/>
</dbReference>
<proteinExistence type="predicted"/>
<feature type="compositionally biased region" description="Low complexity" evidence="2">
    <location>
        <begin position="1547"/>
        <end position="1562"/>
    </location>
</feature>
<evidence type="ECO:0000256" key="2">
    <source>
        <dbReference type="SAM" id="MobiDB-lite"/>
    </source>
</evidence>
<evidence type="ECO:0000259" key="6">
    <source>
        <dbReference type="Pfam" id="PF14498"/>
    </source>
</evidence>
<reference evidence="9 10" key="1">
    <citation type="submission" date="2019-07" db="EMBL/GenBank/DDBJ databases">
        <authorList>
            <person name="Hibberd C M."/>
            <person name="Gehrig L. J."/>
            <person name="Chang H.-W."/>
            <person name="Venkatesh S."/>
        </authorList>
    </citation>
    <scope>NUCLEOTIDE SEQUENCE [LARGE SCALE GENOMIC DNA]</scope>
    <source>
        <strain evidence="9">Ruminococcus_torques_SSTS_Bg7063</strain>
    </source>
</reference>
<dbReference type="InterPro" id="IPR012341">
    <property type="entry name" value="6hp_glycosidase-like_sf"/>
</dbReference>
<dbReference type="Gene3D" id="2.60.120.260">
    <property type="entry name" value="Galactose-binding domain-like"/>
    <property type="match status" value="1"/>
</dbReference>
<feature type="coiled-coil region" evidence="1">
    <location>
        <begin position="107"/>
        <end position="134"/>
    </location>
</feature>
<feature type="domain" description="Glycosyl hydrolase family 95 N-terminal" evidence="6">
    <location>
        <begin position="49"/>
        <end position="319"/>
    </location>
</feature>
<evidence type="ECO:0000256" key="1">
    <source>
        <dbReference type="SAM" id="Coils"/>
    </source>
</evidence>
<evidence type="ECO:0000256" key="3">
    <source>
        <dbReference type="SAM" id="Phobius"/>
    </source>
</evidence>
<dbReference type="InterPro" id="IPR059177">
    <property type="entry name" value="GH29D-like_dom"/>
</dbReference>
<feature type="domain" description="GH29D-like beta-sandwich" evidence="5">
    <location>
        <begin position="1049"/>
        <end position="1108"/>
    </location>
</feature>
<keyword evidence="3" id="KW-1133">Transmembrane helix</keyword>
<dbReference type="InterPro" id="IPR054363">
    <property type="entry name" value="GH95_cat"/>
</dbReference>
<dbReference type="EC" id="3.2.1.187" evidence="9"/>